<protein>
    <submittedName>
        <fullName evidence="3">Carbon-nitrogen hydrolase</fullName>
    </submittedName>
</protein>
<dbReference type="PANTHER" id="PTHR11750">
    <property type="entry name" value="PROTEIN N-TERMINAL AMIDASE"/>
    <property type="match status" value="1"/>
</dbReference>
<organism evidence="3 4">
    <name type="scientific">Parathielavia hyrcaniae</name>
    <dbReference type="NCBI Taxonomy" id="113614"/>
    <lineage>
        <taxon>Eukaryota</taxon>
        <taxon>Fungi</taxon>
        <taxon>Dikarya</taxon>
        <taxon>Ascomycota</taxon>
        <taxon>Pezizomycotina</taxon>
        <taxon>Sordariomycetes</taxon>
        <taxon>Sordariomycetidae</taxon>
        <taxon>Sordariales</taxon>
        <taxon>Chaetomiaceae</taxon>
        <taxon>Parathielavia</taxon>
    </lineage>
</organism>
<dbReference type="PANTHER" id="PTHR11750:SF26">
    <property type="entry name" value="PROTEIN N-TERMINAL AMIDASE"/>
    <property type="match status" value="1"/>
</dbReference>
<reference evidence="3" key="1">
    <citation type="journal article" date="2023" name="Mol. Phylogenet. Evol.">
        <title>Genome-scale phylogeny and comparative genomics of the fungal order Sordariales.</title>
        <authorList>
            <person name="Hensen N."/>
            <person name="Bonometti L."/>
            <person name="Westerberg I."/>
            <person name="Brannstrom I.O."/>
            <person name="Guillou S."/>
            <person name="Cros-Aarteil S."/>
            <person name="Calhoun S."/>
            <person name="Haridas S."/>
            <person name="Kuo A."/>
            <person name="Mondo S."/>
            <person name="Pangilinan J."/>
            <person name="Riley R."/>
            <person name="LaButti K."/>
            <person name="Andreopoulos B."/>
            <person name="Lipzen A."/>
            <person name="Chen C."/>
            <person name="Yan M."/>
            <person name="Daum C."/>
            <person name="Ng V."/>
            <person name="Clum A."/>
            <person name="Steindorff A."/>
            <person name="Ohm R.A."/>
            <person name="Martin F."/>
            <person name="Silar P."/>
            <person name="Natvig D.O."/>
            <person name="Lalanne C."/>
            <person name="Gautier V."/>
            <person name="Ament-Velasquez S.L."/>
            <person name="Kruys A."/>
            <person name="Hutchinson M.I."/>
            <person name="Powell A.J."/>
            <person name="Barry K."/>
            <person name="Miller A.N."/>
            <person name="Grigoriev I.V."/>
            <person name="Debuchy R."/>
            <person name="Gladieux P."/>
            <person name="Hiltunen Thoren M."/>
            <person name="Johannesson H."/>
        </authorList>
    </citation>
    <scope>NUCLEOTIDE SEQUENCE</scope>
    <source>
        <strain evidence="3">CBS 757.83</strain>
    </source>
</reference>
<name>A0AAN6Q6H3_9PEZI</name>
<dbReference type="InterPro" id="IPR003010">
    <property type="entry name" value="C-N_Hydrolase"/>
</dbReference>
<dbReference type="GO" id="GO:0070773">
    <property type="term" value="F:protein-N-terminal glutamine amidohydrolase activity"/>
    <property type="evidence" value="ECO:0007669"/>
    <property type="project" value="InterPro"/>
</dbReference>
<dbReference type="Proteomes" id="UP001305647">
    <property type="component" value="Unassembled WGS sequence"/>
</dbReference>
<dbReference type="PROSITE" id="PS50263">
    <property type="entry name" value="CN_HYDROLASE"/>
    <property type="match status" value="1"/>
</dbReference>
<accession>A0AAN6Q6H3</accession>
<dbReference type="Gene3D" id="3.60.110.10">
    <property type="entry name" value="Carbon-nitrogen hydrolase"/>
    <property type="match status" value="1"/>
</dbReference>
<keyword evidence="3" id="KW-0378">Hydrolase</keyword>
<dbReference type="EMBL" id="MU863627">
    <property type="protein sequence ID" value="KAK4103806.1"/>
    <property type="molecule type" value="Genomic_DNA"/>
</dbReference>
<evidence type="ECO:0000313" key="4">
    <source>
        <dbReference type="Proteomes" id="UP001305647"/>
    </source>
</evidence>
<reference evidence="3" key="2">
    <citation type="submission" date="2023-05" db="EMBL/GenBank/DDBJ databases">
        <authorList>
            <consortium name="Lawrence Berkeley National Laboratory"/>
            <person name="Steindorff A."/>
            <person name="Hensen N."/>
            <person name="Bonometti L."/>
            <person name="Westerberg I."/>
            <person name="Brannstrom I.O."/>
            <person name="Guillou S."/>
            <person name="Cros-Aarteil S."/>
            <person name="Calhoun S."/>
            <person name="Haridas S."/>
            <person name="Kuo A."/>
            <person name="Mondo S."/>
            <person name="Pangilinan J."/>
            <person name="Riley R."/>
            <person name="Labutti K."/>
            <person name="Andreopoulos B."/>
            <person name="Lipzen A."/>
            <person name="Chen C."/>
            <person name="Yanf M."/>
            <person name="Daum C."/>
            <person name="Ng V."/>
            <person name="Clum A."/>
            <person name="Ohm R."/>
            <person name="Martin F."/>
            <person name="Silar P."/>
            <person name="Natvig D."/>
            <person name="Lalanne C."/>
            <person name="Gautier V."/>
            <person name="Ament-Velasquez S.L."/>
            <person name="Kruys A."/>
            <person name="Hutchinson M.I."/>
            <person name="Powell A.J."/>
            <person name="Barry K."/>
            <person name="Miller A.N."/>
            <person name="Grigoriev I.V."/>
            <person name="Debuchy R."/>
            <person name="Gladieux P."/>
            <person name="Thoren M.H."/>
            <person name="Johannesson H."/>
        </authorList>
    </citation>
    <scope>NUCLEOTIDE SEQUENCE</scope>
    <source>
        <strain evidence="3">CBS 757.83</strain>
    </source>
</reference>
<evidence type="ECO:0000259" key="2">
    <source>
        <dbReference type="PROSITE" id="PS50263"/>
    </source>
</evidence>
<feature type="domain" description="CN hydrolase" evidence="2">
    <location>
        <begin position="1"/>
        <end position="281"/>
    </location>
</feature>
<dbReference type="SUPFAM" id="SSF56317">
    <property type="entry name" value="Carbon-nitrogen hydrolase"/>
    <property type="match status" value="1"/>
</dbReference>
<feature type="compositionally biased region" description="Low complexity" evidence="1">
    <location>
        <begin position="314"/>
        <end position="340"/>
    </location>
</feature>
<dbReference type="GO" id="GO:0030163">
    <property type="term" value="P:protein catabolic process"/>
    <property type="evidence" value="ECO:0007669"/>
    <property type="project" value="TreeGrafter"/>
</dbReference>
<dbReference type="InterPro" id="IPR036526">
    <property type="entry name" value="C-N_Hydrolase_sf"/>
</dbReference>
<feature type="region of interest" description="Disordered" evidence="1">
    <location>
        <begin position="287"/>
        <end position="425"/>
    </location>
</feature>
<dbReference type="InterPro" id="IPR039703">
    <property type="entry name" value="Nta1"/>
</dbReference>
<dbReference type="CDD" id="cd07566">
    <property type="entry name" value="ScNTA1_like"/>
    <property type="match status" value="1"/>
</dbReference>
<dbReference type="AlphaFoldDB" id="A0AAN6Q6H3"/>
<gene>
    <name evidence="3" type="ORF">N658DRAFT_556862</name>
</gene>
<comment type="caution">
    <text evidence="3">The sequence shown here is derived from an EMBL/GenBank/DDBJ whole genome shotgun (WGS) entry which is preliminary data.</text>
</comment>
<proteinExistence type="predicted"/>
<sequence length="521" mass="55218">MRIGCLQFAPKVGDVANNITRAEEVLSRADPEDLDQLDLLVLPEMAFSGYNFKSQEHILPCLEPTGSGRSSRWASTVARKYRCSVAVGYPERAGSIEQAHTPEHYNSLVVVNSAGENMAHYRKSFLYYTDATWAREGQGFYGGELGSLGQAAIGICMDINPYKFEAPWDVYEFAVHILQVRANLVILSTAWLTNDDQASFLSCPAVPDMSTLSYWVRRLEPVIRAKSSQETIVVFANRCGAEDEATYAGTSTVLGIKDGEVSVYGILGRGVEELLVVDTEKRPFGKIIDRPEVPVDGEPGAPSAPAEDGGDGPSKGPAPAAASGAVDSPTLPAGAAPPTTNHATLPPSILTTTTAPSPLAIQQPPGARKRTSTQPRPKLTVQTNLSPSTTPATSPTCVLMPSHRPRPSPPQPTPQERHPAWNDVPPSSIPICVDISTLDDDECGPTWDNGGRDDKEQRGGLDVGVRLGIDDAQALSPWSVGRSRSGGSSLAGCCGKATIPIAASSSIFGRGGLMSSGGVCV</sequence>
<evidence type="ECO:0000313" key="3">
    <source>
        <dbReference type="EMBL" id="KAK4103806.1"/>
    </source>
</evidence>
<feature type="compositionally biased region" description="Polar residues" evidence="1">
    <location>
        <begin position="372"/>
        <end position="385"/>
    </location>
</feature>
<dbReference type="Pfam" id="PF00795">
    <property type="entry name" value="CN_hydrolase"/>
    <property type="match status" value="1"/>
</dbReference>
<feature type="compositionally biased region" description="Low complexity" evidence="1">
    <location>
        <begin position="386"/>
        <end position="396"/>
    </location>
</feature>
<dbReference type="GO" id="GO:0008418">
    <property type="term" value="F:protein-N-terminal asparagine amidohydrolase activity"/>
    <property type="evidence" value="ECO:0007669"/>
    <property type="project" value="InterPro"/>
</dbReference>
<evidence type="ECO:0000256" key="1">
    <source>
        <dbReference type="SAM" id="MobiDB-lite"/>
    </source>
</evidence>
<keyword evidence="4" id="KW-1185">Reference proteome</keyword>